<evidence type="ECO:0000256" key="1">
    <source>
        <dbReference type="SAM" id="Phobius"/>
    </source>
</evidence>
<comment type="caution">
    <text evidence="2">The sequence shown here is derived from an EMBL/GenBank/DDBJ whole genome shotgun (WGS) entry which is preliminary data.</text>
</comment>
<feature type="transmembrane region" description="Helical" evidence="1">
    <location>
        <begin position="37"/>
        <end position="55"/>
    </location>
</feature>
<reference evidence="2" key="1">
    <citation type="journal article" date="2021" name="Front. Microbiol.">
        <title>Comprehensive Comparative Genomics and Phenotyping of Methylobacterium Species.</title>
        <authorList>
            <person name="Alessa O."/>
            <person name="Ogura Y."/>
            <person name="Fujitani Y."/>
            <person name="Takami H."/>
            <person name="Hayashi T."/>
            <person name="Sahin N."/>
            <person name="Tani A."/>
        </authorList>
    </citation>
    <scope>NUCLEOTIDE SEQUENCE</scope>
    <source>
        <strain evidence="2">LMG 23639</strain>
    </source>
</reference>
<feature type="transmembrane region" description="Helical" evidence="1">
    <location>
        <begin position="218"/>
        <end position="239"/>
    </location>
</feature>
<evidence type="ECO:0000313" key="2">
    <source>
        <dbReference type="EMBL" id="GJE04995.1"/>
    </source>
</evidence>
<name>A0ABQ4SP92_9HYPH</name>
<feature type="transmembrane region" description="Helical" evidence="1">
    <location>
        <begin position="185"/>
        <end position="206"/>
    </location>
</feature>
<evidence type="ECO:0000313" key="3">
    <source>
        <dbReference type="Proteomes" id="UP001055102"/>
    </source>
</evidence>
<keyword evidence="3" id="KW-1185">Reference proteome</keyword>
<dbReference type="RefSeq" id="WP_238273719.1">
    <property type="nucleotide sequence ID" value="NZ_BPQR01000004.1"/>
</dbReference>
<feature type="transmembrane region" description="Helical" evidence="1">
    <location>
        <begin position="138"/>
        <end position="157"/>
    </location>
</feature>
<keyword evidence="1" id="KW-0812">Transmembrane</keyword>
<dbReference type="NCBIfam" id="TIGR03055">
    <property type="entry name" value="photo_alph_chp2"/>
    <property type="match status" value="1"/>
</dbReference>
<proteinExistence type="predicted"/>
<gene>
    <name evidence="2" type="ORF">AOPFMNJM_0288</name>
</gene>
<dbReference type="InterPro" id="IPR017496">
    <property type="entry name" value="Photo_alph_chp2"/>
</dbReference>
<evidence type="ECO:0008006" key="4">
    <source>
        <dbReference type="Google" id="ProtNLM"/>
    </source>
</evidence>
<keyword evidence="1" id="KW-1133">Transmembrane helix</keyword>
<feature type="transmembrane region" description="Helical" evidence="1">
    <location>
        <begin position="112"/>
        <end position="132"/>
    </location>
</feature>
<keyword evidence="1" id="KW-0472">Membrane</keyword>
<feature type="transmembrane region" description="Helical" evidence="1">
    <location>
        <begin position="6"/>
        <end position="25"/>
    </location>
</feature>
<dbReference type="EMBL" id="BPQR01000004">
    <property type="protein sequence ID" value="GJE04995.1"/>
    <property type="molecule type" value="Genomic_DNA"/>
</dbReference>
<sequence>MAAYALPALYAVLVWWFSTGLILLLDHRPRATHAASMVAGTGALALALWAIGASAGDASEGGAYTAFTAALLVWGWQEMSYYMGFVSGPRPVGCPAGARGFARFRAAAATSLWHEAAIVAGFLAILALTWGAPNRFALWTYLILWGMNLSARLNLFLGVRNLNVEFLPEHLAYLRSYLRTRAMNPLFPVSVAAAGLATGGLVLAALGEGASAHEVAGLSILATLMALATLEHGFLMLPLPSAALWQWSLPKIARAGPAAAPIPASCGEGAHLGEPCLAEIEGR</sequence>
<organism evidence="2 3">
    <name type="scientific">Methylobacterium jeotgali</name>
    <dbReference type="NCBI Taxonomy" id="381630"/>
    <lineage>
        <taxon>Bacteria</taxon>
        <taxon>Pseudomonadati</taxon>
        <taxon>Pseudomonadota</taxon>
        <taxon>Alphaproteobacteria</taxon>
        <taxon>Hyphomicrobiales</taxon>
        <taxon>Methylobacteriaceae</taxon>
        <taxon>Methylobacterium</taxon>
    </lineage>
</organism>
<accession>A0ABQ4SP92</accession>
<protein>
    <recommendedName>
        <fullName evidence="4">Photosynthetic complex assembly protein 2</fullName>
    </recommendedName>
</protein>
<dbReference type="Proteomes" id="UP001055102">
    <property type="component" value="Unassembled WGS sequence"/>
</dbReference>
<reference evidence="2" key="2">
    <citation type="submission" date="2021-08" db="EMBL/GenBank/DDBJ databases">
        <authorList>
            <person name="Tani A."/>
            <person name="Ola A."/>
            <person name="Ogura Y."/>
            <person name="Katsura K."/>
            <person name="Hayashi T."/>
        </authorList>
    </citation>
    <scope>NUCLEOTIDE SEQUENCE</scope>
    <source>
        <strain evidence="2">LMG 23639</strain>
    </source>
</reference>
<dbReference type="Pfam" id="PF12291">
    <property type="entry name" value="DUF3623"/>
    <property type="match status" value="1"/>
</dbReference>